<sequence length="29" mass="3234">MASSNMTQHVCQKARGSEDEDRINNLPDS</sequence>
<name>A0A834T416_9FABA</name>
<comment type="caution">
    <text evidence="2">The sequence shown here is derived from an EMBL/GenBank/DDBJ whole genome shotgun (WGS) entry which is preliminary data.</text>
</comment>
<keyword evidence="3" id="KW-1185">Reference proteome</keyword>
<dbReference type="EMBL" id="JAAIUW010000009">
    <property type="protein sequence ID" value="KAF7815155.1"/>
    <property type="molecule type" value="Genomic_DNA"/>
</dbReference>
<accession>A0A834T416</accession>
<evidence type="ECO:0000313" key="3">
    <source>
        <dbReference type="Proteomes" id="UP000634136"/>
    </source>
</evidence>
<protein>
    <submittedName>
        <fullName evidence="2">Uncharacterized protein</fullName>
    </submittedName>
</protein>
<evidence type="ECO:0000256" key="1">
    <source>
        <dbReference type="SAM" id="MobiDB-lite"/>
    </source>
</evidence>
<dbReference type="AlphaFoldDB" id="A0A834T416"/>
<reference evidence="2" key="1">
    <citation type="submission" date="2020-09" db="EMBL/GenBank/DDBJ databases">
        <title>Genome-Enabled Discovery of Anthraquinone Biosynthesis in Senna tora.</title>
        <authorList>
            <person name="Kang S.-H."/>
            <person name="Pandey R.P."/>
            <person name="Lee C.-M."/>
            <person name="Sim J.-S."/>
            <person name="Jeong J.-T."/>
            <person name="Choi B.-S."/>
            <person name="Jung M."/>
            <person name="Ginzburg D."/>
            <person name="Zhao K."/>
            <person name="Won S.Y."/>
            <person name="Oh T.-J."/>
            <person name="Yu Y."/>
            <person name="Kim N.-H."/>
            <person name="Lee O.R."/>
            <person name="Lee T.-H."/>
            <person name="Bashyal P."/>
            <person name="Kim T.-S."/>
            <person name="Lee W.-H."/>
            <person name="Kawkins C."/>
            <person name="Kim C.-K."/>
            <person name="Kim J.S."/>
            <person name="Ahn B.O."/>
            <person name="Rhee S.Y."/>
            <person name="Sohng J.K."/>
        </authorList>
    </citation>
    <scope>NUCLEOTIDE SEQUENCE</scope>
    <source>
        <tissue evidence="2">Leaf</tissue>
    </source>
</reference>
<gene>
    <name evidence="2" type="ORF">G2W53_029124</name>
</gene>
<proteinExistence type="predicted"/>
<evidence type="ECO:0000313" key="2">
    <source>
        <dbReference type="EMBL" id="KAF7815155.1"/>
    </source>
</evidence>
<organism evidence="2 3">
    <name type="scientific">Senna tora</name>
    <dbReference type="NCBI Taxonomy" id="362788"/>
    <lineage>
        <taxon>Eukaryota</taxon>
        <taxon>Viridiplantae</taxon>
        <taxon>Streptophyta</taxon>
        <taxon>Embryophyta</taxon>
        <taxon>Tracheophyta</taxon>
        <taxon>Spermatophyta</taxon>
        <taxon>Magnoliopsida</taxon>
        <taxon>eudicotyledons</taxon>
        <taxon>Gunneridae</taxon>
        <taxon>Pentapetalae</taxon>
        <taxon>rosids</taxon>
        <taxon>fabids</taxon>
        <taxon>Fabales</taxon>
        <taxon>Fabaceae</taxon>
        <taxon>Caesalpinioideae</taxon>
        <taxon>Cassia clade</taxon>
        <taxon>Senna</taxon>
    </lineage>
</organism>
<feature type="compositionally biased region" description="Polar residues" evidence="1">
    <location>
        <begin position="1"/>
        <end position="10"/>
    </location>
</feature>
<feature type="region of interest" description="Disordered" evidence="1">
    <location>
        <begin position="1"/>
        <end position="29"/>
    </location>
</feature>
<dbReference type="Proteomes" id="UP000634136">
    <property type="component" value="Unassembled WGS sequence"/>
</dbReference>